<dbReference type="Pfam" id="PF00339">
    <property type="entry name" value="Arrestin_N"/>
    <property type="match status" value="1"/>
</dbReference>
<dbReference type="VEuPathDB" id="VectorBase:ADAC006119"/>
<keyword evidence="8" id="KW-1185">Reference proteome</keyword>
<dbReference type="SUPFAM" id="SSF81296">
    <property type="entry name" value="E set domains"/>
    <property type="match status" value="2"/>
</dbReference>
<dbReference type="PANTHER" id="PTHR11188">
    <property type="entry name" value="ARRESTIN DOMAIN CONTAINING PROTEIN"/>
    <property type="match status" value="1"/>
</dbReference>
<gene>
    <name evidence="6" type="ORF">AND_006119</name>
</gene>
<dbReference type="InterPro" id="IPR050357">
    <property type="entry name" value="Arrestin_domain-protein"/>
</dbReference>
<dbReference type="eggNOG" id="KOG3780">
    <property type="taxonomic scope" value="Eukaryota"/>
</dbReference>
<accession>W5JDL9</accession>
<evidence type="ECO:0000313" key="6">
    <source>
        <dbReference type="EMBL" id="ETN62196.1"/>
    </source>
</evidence>
<evidence type="ECO:0000256" key="1">
    <source>
        <dbReference type="ARBA" id="ARBA00005298"/>
    </source>
</evidence>
<reference evidence="6" key="3">
    <citation type="journal article" date="2013" name="Nucleic Acids Res.">
        <title>The genome of Anopheles darlingi, the main neotropical malaria vector.</title>
        <authorList>
            <person name="Marinotti O."/>
            <person name="Cerqueira G.C."/>
            <person name="de Almeida L.G."/>
            <person name="Ferro M.I."/>
            <person name="Loreto E.L."/>
            <person name="Zaha A."/>
            <person name="Teixeira S.M."/>
            <person name="Wespiser A.R."/>
            <person name="Almeida E Silva A."/>
            <person name="Schlindwein A.D."/>
            <person name="Pacheco A.C."/>
            <person name="Silva A.L."/>
            <person name="Graveley B.R."/>
            <person name="Walenz B.P."/>
            <person name="Lima Bde A."/>
            <person name="Ribeiro C.A."/>
            <person name="Nunes-Silva C.G."/>
            <person name="de Carvalho C.R."/>
            <person name="Soares C.M."/>
            <person name="de Menezes C.B."/>
            <person name="Matiolli C."/>
            <person name="Caffrey D."/>
            <person name="Araujo D.A."/>
            <person name="de Oliveira D.M."/>
            <person name="Golenbock D."/>
            <person name="Grisard E.C."/>
            <person name="Fantinatti-Garboggini F."/>
            <person name="de Carvalho F.M."/>
            <person name="Barcellos F.G."/>
            <person name="Prosdocimi F."/>
            <person name="May G."/>
            <person name="Azevedo Junior G.M."/>
            <person name="Guimaraes G.M."/>
            <person name="Goldman G.H."/>
            <person name="Padilha I.Q."/>
            <person name="Batista Jda S."/>
            <person name="Ferro J.A."/>
            <person name="Ribeiro J.M."/>
            <person name="Fietto J.L."/>
            <person name="Dabbas K.M."/>
            <person name="Cerdeira L."/>
            <person name="Agnez-Lima L.F."/>
            <person name="Brocchi M."/>
            <person name="de Carvalho M.O."/>
            <person name="Teixeira Mde M."/>
            <person name="Diniz Maia Mde M."/>
            <person name="Goldman M.H."/>
            <person name="Cruz Schneider M.P."/>
            <person name="Felipe M.S."/>
            <person name="Hungria M."/>
            <person name="Nicolas M.F."/>
            <person name="Pereira M."/>
            <person name="Montes M.A."/>
            <person name="Cantao M.E."/>
            <person name="Vincentz M."/>
            <person name="Rafael M.S."/>
            <person name="Silverman N."/>
            <person name="Stoco P.H."/>
            <person name="Souza R.C."/>
            <person name="Vicentini R."/>
            <person name="Gazzinelli R.T."/>
            <person name="Neves Rde O."/>
            <person name="Silva R."/>
            <person name="Astolfi-Filho S."/>
            <person name="Maciel T.E."/>
            <person name="Urmenyi T.P."/>
            <person name="Tadei W.P."/>
            <person name="Camargo E.P."/>
            <person name="de Vasconcelos A.T."/>
        </authorList>
    </citation>
    <scope>NUCLEOTIDE SEQUENCE</scope>
</reference>
<dbReference type="Pfam" id="PF02752">
    <property type="entry name" value="Arrestin_C"/>
    <property type="match status" value="1"/>
</dbReference>
<feature type="region of interest" description="Disordered" evidence="3">
    <location>
        <begin position="354"/>
        <end position="418"/>
    </location>
</feature>
<keyword evidence="4" id="KW-1133">Transmembrane helix</keyword>
<dbReference type="VEuPathDB" id="VectorBase:ADAR2_001748"/>
<comment type="similarity">
    <text evidence="1">Belongs to the arrestin family.</text>
</comment>
<feature type="transmembrane region" description="Helical" evidence="4">
    <location>
        <begin position="307"/>
        <end position="327"/>
    </location>
</feature>
<dbReference type="AlphaFoldDB" id="W5JDL9"/>
<dbReference type="HOGENOM" id="CLU_039221_0_1_1"/>
<dbReference type="Gene3D" id="2.60.40.640">
    <property type="match status" value="2"/>
</dbReference>
<protein>
    <recommendedName>
        <fullName evidence="5">Arrestin C-terminal-like domain-containing protein</fullName>
    </recommendedName>
</protein>
<dbReference type="InterPro" id="IPR011021">
    <property type="entry name" value="Arrestin-like_N"/>
</dbReference>
<dbReference type="GO" id="GO:0005737">
    <property type="term" value="C:cytoplasm"/>
    <property type="evidence" value="ECO:0007669"/>
    <property type="project" value="TreeGrafter"/>
</dbReference>
<evidence type="ECO:0000256" key="2">
    <source>
        <dbReference type="ARBA" id="ARBA00022606"/>
    </source>
</evidence>
<feature type="domain" description="Arrestin C-terminal-like" evidence="5">
    <location>
        <begin position="10"/>
        <end position="162"/>
    </location>
</feature>
<feature type="domain" description="Arrestin C-terminal-like" evidence="5">
    <location>
        <begin position="188"/>
        <end position="320"/>
    </location>
</feature>
<dbReference type="InterPro" id="IPR011022">
    <property type="entry name" value="Arrestin_C-like"/>
</dbReference>
<sequence>MGKDKKKDKTSKHIKCDVLFDNNPQGVFRAGDTVSGTVEIQLDKPKKVRGIALRISGFAQTNWNAKVKGTTEKAKKKNKKTHFSGREDYFGTITYFVGSDVGNPLEVPAGVHRYPFFCVIPATVPTSKEGKYGHIRYLVKVSLERPWKYDHVFQMPFIVQSHADLNVAQDRMLVPTRAEVIQSFYFGLTDPLIVTATTPRTGYAPGEVIEVSVHVNNQSSVDVRDIQIKFQRIDTFLSQVPTEQEHLEHTVLEERTIARVARRNDAVFEENILIGSTVPSDDERCKIIRTRYEVTILVRPVRSRKKLLLTLPLVIGTVGLPASIYPMQMLAKEREALGLNAVTEGGLADVAGPSGIATPFELPPPPYRENSQPSSPTARVFSPTDMDDDEAAATAPPTEHEFEKGSEPYTPRDFDEHD</sequence>
<name>W5JDL9_ANODA</name>
<dbReference type="InterPro" id="IPR014756">
    <property type="entry name" value="Ig_E-set"/>
</dbReference>
<evidence type="ECO:0000259" key="5">
    <source>
        <dbReference type="SMART" id="SM01017"/>
    </source>
</evidence>
<feature type="compositionally biased region" description="Basic and acidic residues" evidence="3">
    <location>
        <begin position="398"/>
        <end position="418"/>
    </location>
</feature>
<dbReference type="OMA" id="YEMKKPI"/>
<evidence type="ECO:0000313" key="7">
    <source>
        <dbReference type="EnsemblMetazoa" id="ADAC006119-PA"/>
    </source>
</evidence>
<dbReference type="STRING" id="43151.W5JDL9"/>
<dbReference type="InterPro" id="IPR014752">
    <property type="entry name" value="Arrestin-like_C"/>
</dbReference>
<evidence type="ECO:0000256" key="4">
    <source>
        <dbReference type="SAM" id="Phobius"/>
    </source>
</evidence>
<proteinExistence type="inferred from homology"/>
<dbReference type="GO" id="GO:0015031">
    <property type="term" value="P:protein transport"/>
    <property type="evidence" value="ECO:0007669"/>
    <property type="project" value="TreeGrafter"/>
</dbReference>
<dbReference type="PANTHER" id="PTHR11188:SF167">
    <property type="entry name" value="ARRESTIN C-TERMINAL-LIKE DOMAIN-CONTAINING PROTEIN-RELATED"/>
    <property type="match status" value="1"/>
</dbReference>
<reference evidence="7" key="4">
    <citation type="submission" date="2015-06" db="UniProtKB">
        <authorList>
            <consortium name="EnsemblMetazoa"/>
        </authorList>
    </citation>
    <scope>IDENTIFICATION</scope>
</reference>
<keyword evidence="2" id="KW-0716">Sensory transduction</keyword>
<dbReference type="EnsemblMetazoa" id="ADAC006119-RA">
    <property type="protein sequence ID" value="ADAC006119-PA"/>
    <property type="gene ID" value="ADAC006119"/>
</dbReference>
<organism evidence="6">
    <name type="scientific">Anopheles darlingi</name>
    <name type="common">Mosquito</name>
    <dbReference type="NCBI Taxonomy" id="43151"/>
    <lineage>
        <taxon>Eukaryota</taxon>
        <taxon>Metazoa</taxon>
        <taxon>Ecdysozoa</taxon>
        <taxon>Arthropoda</taxon>
        <taxon>Hexapoda</taxon>
        <taxon>Insecta</taxon>
        <taxon>Pterygota</taxon>
        <taxon>Neoptera</taxon>
        <taxon>Endopterygota</taxon>
        <taxon>Diptera</taxon>
        <taxon>Nematocera</taxon>
        <taxon>Culicoidea</taxon>
        <taxon>Culicidae</taxon>
        <taxon>Anophelinae</taxon>
        <taxon>Anopheles</taxon>
    </lineage>
</organism>
<reference evidence="6" key="2">
    <citation type="submission" date="2010-05" db="EMBL/GenBank/DDBJ databases">
        <authorList>
            <person name="Almeida L.G."/>
            <person name="Nicolas M.F."/>
            <person name="Souza R.C."/>
            <person name="Vasconcelos A.T.R."/>
        </authorList>
    </citation>
    <scope>NUCLEOTIDE SEQUENCE</scope>
</reference>
<keyword evidence="4" id="KW-0812">Transmembrane</keyword>
<dbReference type="EMBL" id="ADMH02001524">
    <property type="protein sequence ID" value="ETN62196.1"/>
    <property type="molecule type" value="Genomic_DNA"/>
</dbReference>
<reference evidence="6 8" key="1">
    <citation type="journal article" date="2010" name="BMC Genomics">
        <title>Combination of measures distinguishes pre-miRNAs from other stem-loops in the genome of the newly sequenced Anopheles darlingi.</title>
        <authorList>
            <person name="Mendes N.D."/>
            <person name="Freitas A.T."/>
            <person name="Vasconcelos A.T."/>
            <person name="Sagot M.F."/>
        </authorList>
    </citation>
    <scope>NUCLEOTIDE SEQUENCE</scope>
</reference>
<evidence type="ECO:0000313" key="8">
    <source>
        <dbReference type="Proteomes" id="UP000000673"/>
    </source>
</evidence>
<evidence type="ECO:0000256" key="3">
    <source>
        <dbReference type="SAM" id="MobiDB-lite"/>
    </source>
</evidence>
<dbReference type="SMART" id="SM01017">
    <property type="entry name" value="Arrestin_C"/>
    <property type="match status" value="2"/>
</dbReference>
<dbReference type="Proteomes" id="UP000000673">
    <property type="component" value="Unassembled WGS sequence"/>
</dbReference>
<keyword evidence="4" id="KW-0472">Membrane</keyword>